<name>A0ABY4ZQE3_9CAUL</name>
<dbReference type="Gene3D" id="3.40.50.1820">
    <property type="entry name" value="alpha/beta hydrolase"/>
    <property type="match status" value="1"/>
</dbReference>
<keyword evidence="10" id="KW-1185">Reference proteome</keyword>
<evidence type="ECO:0000256" key="6">
    <source>
        <dbReference type="ARBA" id="ARBA00022837"/>
    </source>
</evidence>
<keyword evidence="7" id="KW-1015">Disulfide bond</keyword>
<dbReference type="InterPro" id="IPR011118">
    <property type="entry name" value="Tannase/feruloyl_esterase"/>
</dbReference>
<evidence type="ECO:0000313" key="9">
    <source>
        <dbReference type="EMBL" id="USQ94750.1"/>
    </source>
</evidence>
<comment type="similarity">
    <text evidence="1">Belongs to the tannase family.</text>
</comment>
<evidence type="ECO:0000256" key="3">
    <source>
        <dbReference type="ARBA" id="ARBA00022723"/>
    </source>
</evidence>
<organism evidence="9 10">
    <name type="scientific">Caulobacter segnis</name>
    <dbReference type="NCBI Taxonomy" id="88688"/>
    <lineage>
        <taxon>Bacteria</taxon>
        <taxon>Pseudomonadati</taxon>
        <taxon>Pseudomonadota</taxon>
        <taxon>Alphaproteobacteria</taxon>
        <taxon>Caulobacterales</taxon>
        <taxon>Caulobacteraceae</taxon>
        <taxon>Caulobacter</taxon>
    </lineage>
</organism>
<dbReference type="PANTHER" id="PTHR33938:SF15">
    <property type="entry name" value="FERULOYL ESTERASE B-RELATED"/>
    <property type="match status" value="1"/>
</dbReference>
<keyword evidence="3" id="KW-0479">Metal-binding</keyword>
<dbReference type="Pfam" id="PF07519">
    <property type="entry name" value="Tannase"/>
    <property type="match status" value="1"/>
</dbReference>
<evidence type="ECO:0000256" key="1">
    <source>
        <dbReference type="ARBA" id="ARBA00006249"/>
    </source>
</evidence>
<dbReference type="SUPFAM" id="SSF53474">
    <property type="entry name" value="alpha/beta-Hydrolases"/>
    <property type="match status" value="1"/>
</dbReference>
<feature type="chain" id="PRO_5045621952" evidence="8">
    <location>
        <begin position="30"/>
        <end position="531"/>
    </location>
</feature>
<keyword evidence="2" id="KW-0719">Serine esterase</keyword>
<evidence type="ECO:0000256" key="8">
    <source>
        <dbReference type="SAM" id="SignalP"/>
    </source>
</evidence>
<dbReference type="InterPro" id="IPR029058">
    <property type="entry name" value="AB_hydrolase_fold"/>
</dbReference>
<protein>
    <submittedName>
        <fullName evidence="9">Tannase/feruloyl esterase family alpha/beta hydrolase</fullName>
    </submittedName>
</protein>
<keyword evidence="6" id="KW-0106">Calcium</keyword>
<gene>
    <name evidence="9" type="ORF">MZV50_19560</name>
</gene>
<dbReference type="GO" id="GO:0016787">
    <property type="term" value="F:hydrolase activity"/>
    <property type="evidence" value="ECO:0007669"/>
    <property type="project" value="UniProtKB-KW"/>
</dbReference>
<keyword evidence="5 9" id="KW-0378">Hydrolase</keyword>
<accession>A0ABY4ZQE3</accession>
<dbReference type="PANTHER" id="PTHR33938">
    <property type="entry name" value="FERULOYL ESTERASE B-RELATED"/>
    <property type="match status" value="1"/>
</dbReference>
<sequence>MTRSVHLAAHLAAPLALTGALALAGQAHAATPCDDLAKVQIAGARITAVKAMAIGAPQEIEVFGIPPLPAAAAYCRVNATLSPTPASSIRVEVWLPAEAAWNGKLMATGNGGYGGTLGGPRLAMRPAVKAGYAVAGTDMGHTEDGAGGSADWALNQPEKIADWGHRANHETAVFAKALIAAHYGKGPRRAYFTGCSDGGREALMEVQRYPGDFDGVVAGAPANAWTRLMGSFAWSWKAVHEVPESRIPDASLAIVQKAALAQCDQLDGVADGVVEDPRRCRFDPGVVQCKEGQTKECLTPAQVAGLRKLYQGPRDARGRSILPGYPAGGEATPGAWPLWITGDKAQHPSFARSFFANFVYSNTRWQLTQLNLDKDLKAAKAIEPTVASDNPDLSAFKARGGKLILFHGWSDAAITPLATIQYYDAVRARMGVKSVDSFSRLFMVPGMSHCFGGPGPNSFDMLATLDAWVEGGRAPDTVIASKLDNDYADLLGMPAKTVRTRPLCAYPKVAQWDGRGSTDVATSFSCQVAER</sequence>
<dbReference type="EMBL" id="CP096040">
    <property type="protein sequence ID" value="USQ94750.1"/>
    <property type="molecule type" value="Genomic_DNA"/>
</dbReference>
<evidence type="ECO:0000256" key="5">
    <source>
        <dbReference type="ARBA" id="ARBA00022801"/>
    </source>
</evidence>
<keyword evidence="4 8" id="KW-0732">Signal</keyword>
<dbReference type="Proteomes" id="UP001057520">
    <property type="component" value="Chromosome"/>
</dbReference>
<evidence type="ECO:0000256" key="7">
    <source>
        <dbReference type="ARBA" id="ARBA00023157"/>
    </source>
</evidence>
<feature type="signal peptide" evidence="8">
    <location>
        <begin position="1"/>
        <end position="29"/>
    </location>
</feature>
<proteinExistence type="inferred from homology"/>
<reference evidence="9 10" key="1">
    <citation type="submission" date="2022-04" db="EMBL/GenBank/DDBJ databases">
        <title>Genome sequence of soybean root-associated Caulobacter segnis RL271.</title>
        <authorList>
            <person name="Longley R."/>
            <person name="Bonito G."/>
            <person name="Trigodet F."/>
            <person name="Crosson S."/>
            <person name="Fiebig A."/>
        </authorList>
    </citation>
    <scope>NUCLEOTIDE SEQUENCE [LARGE SCALE GENOMIC DNA]</scope>
    <source>
        <strain evidence="9 10">RL271</strain>
    </source>
</reference>
<evidence type="ECO:0000256" key="2">
    <source>
        <dbReference type="ARBA" id="ARBA00022487"/>
    </source>
</evidence>
<evidence type="ECO:0000313" key="10">
    <source>
        <dbReference type="Proteomes" id="UP001057520"/>
    </source>
</evidence>
<evidence type="ECO:0000256" key="4">
    <source>
        <dbReference type="ARBA" id="ARBA00022729"/>
    </source>
</evidence>